<dbReference type="GO" id="GO:0003676">
    <property type="term" value="F:nucleic acid binding"/>
    <property type="evidence" value="ECO:0007669"/>
    <property type="project" value="InterPro"/>
</dbReference>
<dbReference type="InterPro" id="IPR043502">
    <property type="entry name" value="DNA/RNA_pol_sf"/>
</dbReference>
<dbReference type="InterPro" id="IPR005162">
    <property type="entry name" value="Retrotrans_gag_dom"/>
</dbReference>
<sequence>MRHTRSVGPPEFEPFDDPERIFDQQTDEPDYDTESVTEESSVRDTDTDSVHDTESTMGDADPPVRRVVADYAKPTADGARSSITRPQIAANNWQIPPQVISMMTNTCQFHGLQSEDPNSHLNRFARICDTFHLNGVTEDALKLRLFPFSLSDRAHSWLESLPAGSITTWADLQDKFLLKYFPPSKTARLRSLIHSYQQKPDETFYDTWERFKELLHKCPHHGLQDWALVEKFYNGVTHATRNILDTTAGGNLLTTKTVDECNNLFEDLAMSSFEYPEARVTVSAQRGVHQVDNNTVLTAQVEALTKAVKDLQKKKEQACEICRGGHDTVDCPISVDSLQEQVDFVSNPNRMQGNTFGNSYNPGWKNQQSWRSGNPPGFQPRTQSLFQDQTSGQSSGMGQGERKPSMEDMMAQLLARDDTRYKEAQERDRVYQMRFQENEAMLKNQGALLQNLERNVGEMASMMQERQQGVLPSNVVKNSNAHVKAVTTRSGRTTGEVEKPVPYTDDDDVDEEIEMEAPAGEVQQRLRPASTAQPVESEKKAAECSQKEPQIRLDRLPYPGRVAQHRNEEQYGKFLEMFKQLKVNLPFVEALQHMPKYAKFLKDLLTNKKKLEQISTVILSEECSAIVQNKLPRKMADPGSFTIPCFIGNLSVSNALADLGASINLMPYSVFAKLDLGEPVPTRMSIQLADRSVKYPRGIVENMLVKVDRFVFPVDFVILDMDEDERVPLILGRPFLATARALIDVFEGKLSLRVADETVTFDVNRAMRHTQDQDDTLYFIDTIVSQVSRCFSKFVERDHLDTQILVRENQEIEMTAFAFEQESIDQASKPSQEAVVCEVIDREEPVEKPSVETPPSLELKELPSHLEYAFLGEGSELPVIISAELTEEEKSKLINVLKEHKQAIAWKLMDIKGINPSFCTHSILMEEEYKPVRQGQRRLNPNMQEVVKKEVIKLLDAGLIYPISDSKWVSPVQVVPKKGGMTVVRNEKNELIPTRTVTGWRVCIDYRKLNDATRKDHFPLPFIDQMLERLSGKQYYCFLDGFSGYFQIPIAPEDQEKTTFTCPYGTFAYRRMPFGLCNAPATFQRCMVAIFHDMIEDSMEVFMDDFSVFGSSFDTCLASLERMLARCEETNLMLNWEKCHFMVKEGIVLGHKVSRAGLEVDRAKIETISKLPPPTSVRSIRSFLGHAGFYRRFIRDFSKIARPMTKLLEKDAPFEFNDECVRAFELLKEKLVDAPIMVAPDWSLPFELMCDASDYAIGAVLGQRRDKHFHPIFYASKTLNDAQENYTTTEKELLAVVFAFDKFRSYLVLSKTIVYTDHAALRFLFNKQNAKPRLIRWILLLQEFDIEIRDKKGAENVAADHLSRLEDPEREEIRLDAIDDQFPHEMLLFVKAQEQGLPWFADLANYLADGYLMQGMTHQQKKKFFADVKHYIWDDPYLFRIGADQVVRRCVFGDETREVLRHCHEGPTGGHHGASLTARKVFDSGFYWPTIYRDAQEFVRGCDACQRVGNISSRNEMPQTVSQVVEVFDIWGIDFMGPFPASRGNKYILVAVDYVSKWVEAQALPTNDARVVVRFLRRLFARFGVPKAIISDRGTHFCNAQMEKALQRYGVTHRLATAYHPQTSGQVEVSNRGIKRILEKTVGSNRKDWSDKLDDALWAFRTAYKTPTGSTPFRMIYGKACHLPVELEHRASWALQTVNLDMPNARDNRFHQIHELEELRDHAYAQSFNYKLRTKELHDRHLKGNKTFKCGDQVLLFNSRLKLFPGKLKSRWSGPFTVSEVFPYGTIEIEGSDGERFKVNGHRLKHYVSGAPVEEIKEVVYLGLPG</sequence>
<dbReference type="Proteomes" id="UP001229421">
    <property type="component" value="Unassembled WGS sequence"/>
</dbReference>
<dbReference type="PROSITE" id="PS50994">
    <property type="entry name" value="INTEGRASE"/>
    <property type="match status" value="1"/>
</dbReference>
<evidence type="ECO:0000256" key="6">
    <source>
        <dbReference type="ARBA" id="ARBA00022801"/>
    </source>
</evidence>
<dbReference type="Pfam" id="PF00665">
    <property type="entry name" value="rve"/>
    <property type="match status" value="1"/>
</dbReference>
<dbReference type="GO" id="GO:0015074">
    <property type="term" value="P:DNA integration"/>
    <property type="evidence" value="ECO:0007669"/>
    <property type="project" value="InterPro"/>
</dbReference>
<keyword evidence="2" id="KW-0808">Transferase</keyword>
<evidence type="ECO:0000256" key="5">
    <source>
        <dbReference type="ARBA" id="ARBA00022759"/>
    </source>
</evidence>
<dbReference type="Gene3D" id="3.10.10.10">
    <property type="entry name" value="HIV Type 1 Reverse Transcriptase, subunit A, domain 1"/>
    <property type="match status" value="1"/>
</dbReference>
<proteinExistence type="predicted"/>
<dbReference type="GO" id="GO:0003964">
    <property type="term" value="F:RNA-directed DNA polymerase activity"/>
    <property type="evidence" value="ECO:0007669"/>
    <property type="project" value="UniProtKB-KW"/>
</dbReference>
<feature type="compositionally biased region" description="Low complexity" evidence="9">
    <location>
        <begin position="387"/>
        <end position="396"/>
    </location>
</feature>
<keyword evidence="8" id="KW-0175">Coiled coil</keyword>
<feature type="coiled-coil region" evidence="8">
    <location>
        <begin position="294"/>
        <end position="321"/>
    </location>
</feature>
<keyword evidence="6" id="KW-0378">Hydrolase</keyword>
<feature type="region of interest" description="Disordered" evidence="9">
    <location>
        <begin position="1"/>
        <end position="62"/>
    </location>
</feature>
<keyword evidence="5" id="KW-0255">Endonuclease</keyword>
<feature type="domain" description="Integrase catalytic" evidence="10">
    <location>
        <begin position="1514"/>
        <end position="1680"/>
    </location>
</feature>
<evidence type="ECO:0000259" key="10">
    <source>
        <dbReference type="PROSITE" id="PS50994"/>
    </source>
</evidence>
<dbReference type="Pfam" id="PF03732">
    <property type="entry name" value="Retrotrans_gag"/>
    <property type="match status" value="1"/>
</dbReference>
<dbReference type="EC" id="2.7.7.49" evidence="1"/>
<dbReference type="InterPro" id="IPR036397">
    <property type="entry name" value="RNaseH_sf"/>
</dbReference>
<feature type="compositionally biased region" description="Polar residues" evidence="9">
    <location>
        <begin position="347"/>
        <end position="372"/>
    </location>
</feature>
<dbReference type="InterPro" id="IPR041588">
    <property type="entry name" value="Integrase_H2C2"/>
</dbReference>
<keyword evidence="3" id="KW-0548">Nucleotidyltransferase</keyword>
<evidence type="ECO:0000313" key="12">
    <source>
        <dbReference type="Proteomes" id="UP001229421"/>
    </source>
</evidence>
<keyword evidence="7" id="KW-0695">RNA-directed DNA polymerase</keyword>
<dbReference type="GO" id="GO:0016787">
    <property type="term" value="F:hydrolase activity"/>
    <property type="evidence" value="ECO:0007669"/>
    <property type="project" value="UniProtKB-KW"/>
</dbReference>
<keyword evidence="12" id="KW-1185">Reference proteome</keyword>
<dbReference type="Pfam" id="PF17917">
    <property type="entry name" value="RT_RNaseH"/>
    <property type="match status" value="1"/>
</dbReference>
<dbReference type="Gene3D" id="2.40.70.10">
    <property type="entry name" value="Acid Proteases"/>
    <property type="match status" value="1"/>
</dbReference>
<reference evidence="11" key="1">
    <citation type="journal article" date="2023" name="bioRxiv">
        <title>Improved chromosome-level genome assembly for marigold (Tagetes erecta).</title>
        <authorList>
            <person name="Jiang F."/>
            <person name="Yuan L."/>
            <person name="Wang S."/>
            <person name="Wang H."/>
            <person name="Xu D."/>
            <person name="Wang A."/>
            <person name="Fan W."/>
        </authorList>
    </citation>
    <scope>NUCLEOTIDE SEQUENCE</scope>
    <source>
        <strain evidence="11">WSJ</strain>
        <tissue evidence="11">Leaf</tissue>
    </source>
</reference>
<dbReference type="CDD" id="cd01647">
    <property type="entry name" value="RT_LTR"/>
    <property type="match status" value="1"/>
</dbReference>
<dbReference type="GO" id="GO:0004519">
    <property type="term" value="F:endonuclease activity"/>
    <property type="evidence" value="ECO:0007669"/>
    <property type="project" value="UniProtKB-KW"/>
</dbReference>
<dbReference type="Pfam" id="PF17921">
    <property type="entry name" value="Integrase_H2C2"/>
    <property type="match status" value="1"/>
</dbReference>
<dbReference type="PANTHER" id="PTHR37984">
    <property type="entry name" value="PROTEIN CBG26694"/>
    <property type="match status" value="1"/>
</dbReference>
<name>A0AAD8LLV6_TARER</name>
<accession>A0AAD8LLV6</accession>
<comment type="caution">
    <text evidence="11">The sequence shown here is derived from an EMBL/GenBank/DDBJ whole genome shotgun (WGS) entry which is preliminary data.</text>
</comment>
<feature type="compositionally biased region" description="Acidic residues" evidence="9">
    <location>
        <begin position="504"/>
        <end position="515"/>
    </location>
</feature>
<keyword evidence="4" id="KW-0540">Nuclease</keyword>
<evidence type="ECO:0000256" key="2">
    <source>
        <dbReference type="ARBA" id="ARBA00022679"/>
    </source>
</evidence>
<dbReference type="CDD" id="cd09274">
    <property type="entry name" value="RNase_HI_RT_Ty3"/>
    <property type="match status" value="1"/>
</dbReference>
<dbReference type="PANTHER" id="PTHR37984:SF5">
    <property type="entry name" value="PROTEIN NYNRIN-LIKE"/>
    <property type="match status" value="1"/>
</dbReference>
<dbReference type="InterPro" id="IPR043128">
    <property type="entry name" value="Rev_trsase/Diguanyl_cyclase"/>
</dbReference>
<dbReference type="SUPFAM" id="SSF56672">
    <property type="entry name" value="DNA/RNA polymerases"/>
    <property type="match status" value="1"/>
</dbReference>
<dbReference type="InterPro" id="IPR012337">
    <property type="entry name" value="RNaseH-like_sf"/>
</dbReference>
<feature type="region of interest" description="Disordered" evidence="9">
    <location>
        <begin position="347"/>
        <end position="405"/>
    </location>
</feature>
<dbReference type="InterPro" id="IPR041373">
    <property type="entry name" value="RT_RNaseH"/>
</dbReference>
<dbReference type="CDD" id="cd00303">
    <property type="entry name" value="retropepsin_like"/>
    <property type="match status" value="1"/>
</dbReference>
<dbReference type="Pfam" id="PF00078">
    <property type="entry name" value="RVT_1"/>
    <property type="match status" value="1"/>
</dbReference>
<gene>
    <name evidence="11" type="ORF">QVD17_07330</name>
</gene>
<feature type="compositionally biased region" description="Basic and acidic residues" evidence="9">
    <location>
        <begin position="40"/>
        <end position="54"/>
    </location>
</feature>
<evidence type="ECO:0000256" key="3">
    <source>
        <dbReference type="ARBA" id="ARBA00022695"/>
    </source>
</evidence>
<dbReference type="InterPro" id="IPR021109">
    <property type="entry name" value="Peptidase_aspartic_dom_sf"/>
</dbReference>
<dbReference type="Gene3D" id="1.10.340.70">
    <property type="match status" value="1"/>
</dbReference>
<evidence type="ECO:0000256" key="7">
    <source>
        <dbReference type="ARBA" id="ARBA00022918"/>
    </source>
</evidence>
<dbReference type="InterPro" id="IPR000477">
    <property type="entry name" value="RT_dom"/>
</dbReference>
<dbReference type="SUPFAM" id="SSF53098">
    <property type="entry name" value="Ribonuclease H-like"/>
    <property type="match status" value="1"/>
</dbReference>
<evidence type="ECO:0000313" key="11">
    <source>
        <dbReference type="EMBL" id="KAK1441441.1"/>
    </source>
</evidence>
<feature type="compositionally biased region" description="Acidic residues" evidence="9">
    <location>
        <begin position="25"/>
        <end position="37"/>
    </location>
</feature>
<dbReference type="FunFam" id="3.30.70.270:FF:000020">
    <property type="entry name" value="Transposon Tf2-6 polyprotein-like Protein"/>
    <property type="match status" value="1"/>
</dbReference>
<evidence type="ECO:0000256" key="4">
    <source>
        <dbReference type="ARBA" id="ARBA00022722"/>
    </source>
</evidence>
<organism evidence="11 12">
    <name type="scientific">Tagetes erecta</name>
    <name type="common">African marigold</name>
    <dbReference type="NCBI Taxonomy" id="13708"/>
    <lineage>
        <taxon>Eukaryota</taxon>
        <taxon>Viridiplantae</taxon>
        <taxon>Streptophyta</taxon>
        <taxon>Embryophyta</taxon>
        <taxon>Tracheophyta</taxon>
        <taxon>Spermatophyta</taxon>
        <taxon>Magnoliopsida</taxon>
        <taxon>eudicotyledons</taxon>
        <taxon>Gunneridae</taxon>
        <taxon>Pentapetalae</taxon>
        <taxon>asterids</taxon>
        <taxon>campanulids</taxon>
        <taxon>Asterales</taxon>
        <taxon>Asteraceae</taxon>
        <taxon>Asteroideae</taxon>
        <taxon>Heliantheae alliance</taxon>
        <taxon>Tageteae</taxon>
        <taxon>Tagetes</taxon>
    </lineage>
</organism>
<dbReference type="InterPro" id="IPR001584">
    <property type="entry name" value="Integrase_cat-core"/>
</dbReference>
<evidence type="ECO:0000256" key="1">
    <source>
        <dbReference type="ARBA" id="ARBA00012493"/>
    </source>
</evidence>
<dbReference type="InterPro" id="IPR050951">
    <property type="entry name" value="Retrovirus_Pol_polyprotein"/>
</dbReference>
<dbReference type="Gene3D" id="3.30.70.270">
    <property type="match status" value="2"/>
</dbReference>
<feature type="region of interest" description="Disordered" evidence="9">
    <location>
        <begin position="485"/>
        <end position="547"/>
    </location>
</feature>
<dbReference type="EMBL" id="JAUHHV010000001">
    <property type="protein sequence ID" value="KAK1441441.1"/>
    <property type="molecule type" value="Genomic_DNA"/>
</dbReference>
<feature type="compositionally biased region" description="Basic and acidic residues" evidence="9">
    <location>
        <begin position="536"/>
        <end position="547"/>
    </location>
</feature>
<evidence type="ECO:0000256" key="8">
    <source>
        <dbReference type="SAM" id="Coils"/>
    </source>
</evidence>
<dbReference type="Gene3D" id="3.30.420.10">
    <property type="entry name" value="Ribonuclease H-like superfamily/Ribonuclease H"/>
    <property type="match status" value="1"/>
</dbReference>
<protein>
    <recommendedName>
        <fullName evidence="1">RNA-directed DNA polymerase</fullName>
        <ecNumber evidence="1">2.7.7.49</ecNumber>
    </recommendedName>
</protein>
<evidence type="ECO:0000256" key="9">
    <source>
        <dbReference type="SAM" id="MobiDB-lite"/>
    </source>
</evidence>